<feature type="compositionally biased region" description="Pro residues" evidence="2">
    <location>
        <begin position="558"/>
        <end position="570"/>
    </location>
</feature>
<dbReference type="EMBL" id="LK391709">
    <property type="protein sequence ID" value="CDR97038.1"/>
    <property type="molecule type" value="Genomic_DNA"/>
</dbReference>
<feature type="compositionally biased region" description="Low complexity" evidence="2">
    <location>
        <begin position="380"/>
        <end position="389"/>
    </location>
</feature>
<feature type="region of interest" description="Disordered" evidence="2">
    <location>
        <begin position="1135"/>
        <end position="1155"/>
    </location>
</feature>
<gene>
    <name evidence="4" type="ORF">BBBOND_0309410</name>
</gene>
<keyword evidence="3" id="KW-0472">Membrane</keyword>
<evidence type="ECO:0000313" key="5">
    <source>
        <dbReference type="Proteomes" id="UP000033188"/>
    </source>
</evidence>
<proteinExistence type="predicted"/>
<feature type="compositionally biased region" description="Gly residues" evidence="2">
    <location>
        <begin position="701"/>
        <end position="716"/>
    </location>
</feature>
<keyword evidence="1" id="KW-0175">Coiled coil</keyword>
<dbReference type="VEuPathDB" id="PiroplasmaDB:BBBOND_0309410"/>
<keyword evidence="5" id="KW-1185">Reference proteome</keyword>
<evidence type="ECO:0008006" key="6">
    <source>
        <dbReference type="Google" id="ProtNLM"/>
    </source>
</evidence>
<feature type="compositionally biased region" description="Polar residues" evidence="2">
    <location>
        <begin position="625"/>
        <end position="653"/>
    </location>
</feature>
<feature type="compositionally biased region" description="Polar residues" evidence="2">
    <location>
        <begin position="686"/>
        <end position="699"/>
    </location>
</feature>
<name>A0A061D913_BABBI</name>
<feature type="compositionally biased region" description="Pro residues" evidence="2">
    <location>
        <begin position="1139"/>
        <end position="1155"/>
    </location>
</feature>
<organism evidence="4 5">
    <name type="scientific">Babesia bigemina</name>
    <dbReference type="NCBI Taxonomy" id="5866"/>
    <lineage>
        <taxon>Eukaryota</taxon>
        <taxon>Sar</taxon>
        <taxon>Alveolata</taxon>
        <taxon>Apicomplexa</taxon>
        <taxon>Aconoidasida</taxon>
        <taxon>Piroplasmida</taxon>
        <taxon>Babesiidae</taxon>
        <taxon>Babesia</taxon>
    </lineage>
</organism>
<evidence type="ECO:0000256" key="2">
    <source>
        <dbReference type="SAM" id="MobiDB-lite"/>
    </source>
</evidence>
<evidence type="ECO:0000256" key="3">
    <source>
        <dbReference type="SAM" id="Phobius"/>
    </source>
</evidence>
<accession>A0A061D913</accession>
<dbReference type="RefSeq" id="XP_012769224.1">
    <property type="nucleotide sequence ID" value="XM_012913770.1"/>
</dbReference>
<dbReference type="KEGG" id="bbig:BBBOND_0309410"/>
<evidence type="ECO:0000256" key="1">
    <source>
        <dbReference type="SAM" id="Coils"/>
    </source>
</evidence>
<reference evidence="5" key="1">
    <citation type="journal article" date="2014" name="Nucleic Acids Res.">
        <title>The evolutionary dynamics of variant antigen genes in Babesia reveal a history of genomic innovation underlying host-parasite interaction.</title>
        <authorList>
            <person name="Jackson A.P."/>
            <person name="Otto T.D."/>
            <person name="Darby A."/>
            <person name="Ramaprasad A."/>
            <person name="Xia D."/>
            <person name="Echaide I.E."/>
            <person name="Farber M."/>
            <person name="Gahlot S."/>
            <person name="Gamble J."/>
            <person name="Gupta D."/>
            <person name="Gupta Y."/>
            <person name="Jackson L."/>
            <person name="Malandrin L."/>
            <person name="Malas T.B."/>
            <person name="Moussa E."/>
            <person name="Nair M."/>
            <person name="Reid A.J."/>
            <person name="Sanders M."/>
            <person name="Sharma J."/>
            <person name="Tracey A."/>
            <person name="Quail M.A."/>
            <person name="Weir W."/>
            <person name="Wastling J.M."/>
            <person name="Hall N."/>
            <person name="Willadsen P."/>
            <person name="Lingelbach K."/>
            <person name="Shiels B."/>
            <person name="Tait A."/>
            <person name="Berriman M."/>
            <person name="Allred D.R."/>
            <person name="Pain A."/>
        </authorList>
    </citation>
    <scope>NUCLEOTIDE SEQUENCE [LARGE SCALE GENOMIC DNA]</scope>
    <source>
        <strain evidence="5">Bond</strain>
    </source>
</reference>
<dbReference type="GeneID" id="24565579"/>
<keyword evidence="3" id="KW-1133">Transmembrane helix</keyword>
<feature type="compositionally biased region" description="Low complexity" evidence="2">
    <location>
        <begin position="611"/>
        <end position="624"/>
    </location>
</feature>
<feature type="compositionally biased region" description="Low complexity" evidence="2">
    <location>
        <begin position="397"/>
        <end position="424"/>
    </location>
</feature>
<feature type="region of interest" description="Disordered" evidence="2">
    <location>
        <begin position="380"/>
        <end position="725"/>
    </location>
</feature>
<protein>
    <recommendedName>
        <fullName evidence="6">Ribosome binding protein</fullName>
    </recommendedName>
</protein>
<feature type="coiled-coil region" evidence="1">
    <location>
        <begin position="745"/>
        <end position="779"/>
    </location>
</feature>
<feature type="transmembrane region" description="Helical" evidence="3">
    <location>
        <begin position="1588"/>
        <end position="1609"/>
    </location>
</feature>
<sequence>MTKIRISTLKECFEFLEWLNGRQGQKNNVGATFVQRLTPYFQQMSKHKGALQFQYNTFLSNVSTLRTKLLSRDVARLGNYNVNTGDKNHILDALLECIPKFLAALYYLQYHVDDTYTDVGGGDWASESTNSGDFRKFLTSGNNILPCGFSPVELSSVKGSALVFDLKKILHKEVNRSGKAVHDHFRNVVLTTLGKPWNNFNTGNAVLLVYAFCQLVMQESRYDGGAFKTALETGLIEHKICWKDLKDHCQILHGHIDTLTAAGFSVTGRGIKPTRKEDFAKVAAKWFRDNLPTAASVLSEMIPHSVDISTLRSYAKDKLYPNGFIFDGSNHSVWPSLTQLNKWDPIFQKFGQLDEMLGRLKDILEGKNIVACKPIATKTEAAKPTATKTEATKTEAAKPVVTKAEAAKPTATKTEATKPTAGKTEATKTESTKPVVTKAEVTKTDSPQPEAQNVENTQSQAKKAEGAQNQGKKSEGAQNQGKKAEGGQSQKGQSGDRSSSLQAPNPVAAPASDAKGYKGDAGSAGAKGQMPTELSQSQDTSHKQVAQQQQIQQTQSPASPPSAPAAPSPAGPTSDGGTIPKGSDSPGKHPVSSTGVVYSAAPGVPPPDPLPSAAGAPGSPGASGMTSNNGDSPASQFVTTTTAVITQPPSISNPGTPSHGASGSSGGTGQVGQAGASGSGQPRGQEVQTGKSATPTKSTGPGAGTVRGGSGGGAGAGDTRMVDPELEERLKVYEKLLKEKKDRDDKNMQTILNKFNENLEQIEQQKMQQQMQNDLQRQLLANISSANIRLNENIAGSTGGRTLNWHHPYDPKNLTRRLQAVNRLQSHALDGREVWNKSPSDLYMEKRHEEWERQCEEEQRKKDQTYNDTILHLKNRQDVDKERIQLSQKQHEQTVLDSLQSMQQIEHENAKITSVATGLDGETADTFDVKEVSDADNEVVFDGQRAVEIEGQEVHDAEEFLKQQKQDAEQIRSEAQLVASLYDRQQKTLLNGNEVLEPFNVEEELFQPVAQSDMDLYKPNGDISTAISNIPDVGMTGHAITSPPEVDVKIQSVPVKPEYMPDPILPDFDISIDIPALLVPESLEDYDYGPSYRLPTAIGRDKQDANTFDPPRLASERGIPLFANPYVCRDPWSVTPYSPDTPPPPTSPPPTSDHLPPPKTVREMLFWFVGLNQSGYIWMITEHVKDLLMSNNTDALDVIREPFTLDASHVAAKLTETCLYSANVLYRIKYRDDCAAYKEFKLESVYSQLRYSPDPACLLCQLRDYVYACHYQLQFLKSQCKRDKLSGGWQDYKYGSDITSSKSPLQSFLTDGWDSTFKTHPFDPCNLCHKSRIRMGFRDKDLPKSSQQGNVISSILTPSCGGSDPLLTLASYLNGLTRRTPRTTGELVSFFHHFGIELHDYGQKDLSPLGKSLSTPHPDCPDWDHLGRHDLQAVSGIRGSEILTTIHNSKHDHADTLSTLVGCSSDATICHPHCSPITYRAYALYSHTFAHTYLSWTVYLPDRLWESLEKLYYELKKHDYAKCSSLYLCSTAPPLLYLHGFTPPEVGSQPKLTCSDVIAKLQEIVNGGPIASLMTAMDNFLYGIREPFIFTIVALWSLAFLIFANTMLYRLDVLHIRSHLIRTKASHLIDVKALLTKGRKMLSLYKDVDYFDEDPIGQLVI</sequence>
<feature type="compositionally biased region" description="Gly residues" evidence="2">
    <location>
        <begin position="663"/>
        <end position="678"/>
    </location>
</feature>
<keyword evidence="3" id="KW-0812">Transmembrane</keyword>
<dbReference type="Proteomes" id="UP000033188">
    <property type="component" value="Chromosome 3"/>
</dbReference>
<feature type="compositionally biased region" description="Polar residues" evidence="2">
    <location>
        <begin position="532"/>
        <end position="545"/>
    </location>
</feature>
<feature type="compositionally biased region" description="Low complexity" evidence="2">
    <location>
        <begin position="546"/>
        <end position="557"/>
    </location>
</feature>
<evidence type="ECO:0000313" key="4">
    <source>
        <dbReference type="EMBL" id="CDR97038.1"/>
    </source>
</evidence>
<dbReference type="STRING" id="5866.A0A061D913"/>
<feature type="compositionally biased region" description="Polar residues" evidence="2">
    <location>
        <begin position="444"/>
        <end position="503"/>
    </location>
</feature>